<dbReference type="Proteomes" id="UP000280881">
    <property type="component" value="Unassembled WGS sequence"/>
</dbReference>
<dbReference type="EMBL" id="RBIE01000001">
    <property type="protein sequence ID" value="RKQ64079.1"/>
    <property type="molecule type" value="Genomic_DNA"/>
</dbReference>
<proteinExistence type="predicted"/>
<comment type="caution">
    <text evidence="1">The sequence shown here is derived from an EMBL/GenBank/DDBJ whole genome shotgun (WGS) entry which is preliminary data.</text>
</comment>
<evidence type="ECO:0000313" key="2">
    <source>
        <dbReference type="Proteomes" id="UP000280881"/>
    </source>
</evidence>
<organism evidence="1 2">
    <name type="scientific">Thermovibrio guaymasensis</name>
    <dbReference type="NCBI Taxonomy" id="240167"/>
    <lineage>
        <taxon>Bacteria</taxon>
        <taxon>Pseudomonadati</taxon>
        <taxon>Aquificota</taxon>
        <taxon>Aquificia</taxon>
        <taxon>Desulfurobacteriales</taxon>
        <taxon>Desulfurobacteriaceae</taxon>
        <taxon>Thermovibrio</taxon>
    </lineage>
</organism>
<dbReference type="AlphaFoldDB" id="A0A420W9T6"/>
<sequence>MERKAKLILTALLFVGAVVSSYFAVETYANYTLEKKFANRLSKLPLYASYRKFHYNLLKNDVEIDDLTFKDSRTYICVGKLYIDLPFTARKKEVPQAFSVKAEDLELPSDFLGFRELLRFVGYRNPFVTVNFVSSYSFKGNSIEVSSTAVARRLGGINLELKLEGIDRKLTQEFLEGRIPVRYIEEKGALKEFKLTYKDFGLFQQFLSFVGSQEGQKPDKVKEELKRSIVQAIRRRGEIAERVGLPLLLFVDNPDCLKVEVKPPFPIKISQLVDMASKRPKVEEIIKTLNLRLTTCN</sequence>
<gene>
    <name evidence="1" type="ORF">C7457_0970</name>
</gene>
<keyword evidence="2" id="KW-1185">Reference proteome</keyword>
<accession>A0A420W9T6</accession>
<dbReference type="OrthoDB" id="14755at2"/>
<dbReference type="RefSeq" id="WP_121170530.1">
    <property type="nucleotide sequence ID" value="NZ_RBIE01000001.1"/>
</dbReference>
<name>A0A420W9T6_9BACT</name>
<reference evidence="1 2" key="1">
    <citation type="submission" date="2018-10" db="EMBL/GenBank/DDBJ databases">
        <title>Genomic Encyclopedia of Type Strains, Phase IV (KMG-IV): sequencing the most valuable type-strain genomes for metagenomic binning, comparative biology and taxonomic classification.</title>
        <authorList>
            <person name="Goeker M."/>
        </authorList>
    </citation>
    <scope>NUCLEOTIDE SEQUENCE [LARGE SCALE GENOMIC DNA]</scope>
    <source>
        <strain evidence="1 2">DSM 15521</strain>
    </source>
</reference>
<evidence type="ECO:0000313" key="1">
    <source>
        <dbReference type="EMBL" id="RKQ64079.1"/>
    </source>
</evidence>
<protein>
    <submittedName>
        <fullName evidence="1">Uncharacterized protein</fullName>
    </submittedName>
</protein>